<reference evidence="2 3" key="1">
    <citation type="submission" date="2020-02" db="EMBL/GenBank/DDBJ databases">
        <authorList>
            <person name="Zheng R.K."/>
            <person name="Sun C.M."/>
        </authorList>
    </citation>
    <scope>NUCLEOTIDE SEQUENCE [LARGE SCALE GENOMIC DNA]</scope>
    <source>
        <strain evidence="3">rifampicinis</strain>
    </source>
</reference>
<evidence type="ECO:0000259" key="1">
    <source>
        <dbReference type="Pfam" id="PF13614"/>
    </source>
</evidence>
<dbReference type="InterPro" id="IPR050678">
    <property type="entry name" value="DNA_Partitioning_ATPase"/>
</dbReference>
<dbReference type="InterPro" id="IPR027417">
    <property type="entry name" value="P-loop_NTPase"/>
</dbReference>
<keyword evidence="3" id="KW-1185">Reference proteome</keyword>
<evidence type="ECO:0000313" key="3">
    <source>
        <dbReference type="Proteomes" id="UP000594468"/>
    </source>
</evidence>
<evidence type="ECO:0000313" key="2">
    <source>
        <dbReference type="EMBL" id="QPC81033.1"/>
    </source>
</evidence>
<name>A0A7S8E607_9CHLR</name>
<organism evidence="2 3">
    <name type="scientific">Phototrophicus methaneseepsis</name>
    <dbReference type="NCBI Taxonomy" id="2710758"/>
    <lineage>
        <taxon>Bacteria</taxon>
        <taxon>Bacillati</taxon>
        <taxon>Chloroflexota</taxon>
        <taxon>Candidatus Thermofontia</taxon>
        <taxon>Phototrophicales</taxon>
        <taxon>Phototrophicaceae</taxon>
        <taxon>Phototrophicus</taxon>
    </lineage>
</organism>
<dbReference type="EMBL" id="CP062983">
    <property type="protein sequence ID" value="QPC81033.1"/>
    <property type="molecule type" value="Genomic_DNA"/>
</dbReference>
<protein>
    <submittedName>
        <fullName evidence="2">ParA family protein</fullName>
    </submittedName>
</protein>
<accession>A0A7S8E607</accession>
<sequence length="271" mass="30615">MIVITLLNEKGGVGKTTWADHIARALAARGKRVLLIDLDPQGHATLRTGLKWDSGIYDLLVREESWEYALEPIQPEKFSIPRERLSRGKLWVLPSNRETRFVGLAGLNTFILAKRLKELEGQIDLVVIDSSPTPSPLHALAYMATDYIVYPTECAFLSMSGLGQSLLARQLADKNKEDELKRSDWPIEKISHISVAGILPTKFKANTIEHTENLDKLHQQFGDFVWPEIRNRVIWDTSSSYCLPVFNLEPRSKAAAEVWEVADRVEEVLNA</sequence>
<gene>
    <name evidence="2" type="ORF">G4Y79_15115</name>
</gene>
<dbReference type="Proteomes" id="UP000594468">
    <property type="component" value="Chromosome"/>
</dbReference>
<proteinExistence type="predicted"/>
<dbReference type="InterPro" id="IPR025669">
    <property type="entry name" value="AAA_dom"/>
</dbReference>
<dbReference type="RefSeq" id="WP_195169106.1">
    <property type="nucleotide sequence ID" value="NZ_CP062983.1"/>
</dbReference>
<dbReference type="AlphaFoldDB" id="A0A7S8E607"/>
<feature type="domain" description="AAA" evidence="1">
    <location>
        <begin position="3"/>
        <end position="180"/>
    </location>
</feature>
<dbReference type="SUPFAM" id="SSF52540">
    <property type="entry name" value="P-loop containing nucleoside triphosphate hydrolases"/>
    <property type="match status" value="1"/>
</dbReference>
<dbReference type="PANTHER" id="PTHR13696:SF99">
    <property type="entry name" value="COBYRINIC ACID AC-DIAMIDE SYNTHASE"/>
    <property type="match status" value="1"/>
</dbReference>
<dbReference type="CDD" id="cd02042">
    <property type="entry name" value="ParAB_family"/>
    <property type="match status" value="1"/>
</dbReference>
<dbReference type="Gene3D" id="3.40.50.300">
    <property type="entry name" value="P-loop containing nucleotide triphosphate hydrolases"/>
    <property type="match status" value="1"/>
</dbReference>
<dbReference type="KEGG" id="pmet:G4Y79_15115"/>
<dbReference type="Pfam" id="PF13614">
    <property type="entry name" value="AAA_31"/>
    <property type="match status" value="1"/>
</dbReference>
<dbReference type="PANTHER" id="PTHR13696">
    <property type="entry name" value="P-LOOP CONTAINING NUCLEOSIDE TRIPHOSPHATE HYDROLASE"/>
    <property type="match status" value="1"/>
</dbReference>